<name>F0QPZ0_MYCSL</name>
<dbReference type="Gene3D" id="3.30.70.940">
    <property type="entry name" value="NusG, N-terminal domain"/>
    <property type="match status" value="1"/>
</dbReference>
<dbReference type="InterPro" id="IPR036869">
    <property type="entry name" value="J_dom_sf"/>
</dbReference>
<dbReference type="GO" id="GO:0006355">
    <property type="term" value="P:regulation of DNA-templated transcription"/>
    <property type="evidence" value="ECO:0007669"/>
    <property type="project" value="InterPro"/>
</dbReference>
<dbReference type="GO" id="GO:0006354">
    <property type="term" value="P:DNA-templated transcription elongation"/>
    <property type="evidence" value="ECO:0007669"/>
    <property type="project" value="InterPro"/>
</dbReference>
<gene>
    <name evidence="3" type="primary">nusG</name>
    <name evidence="3" type="ordered locus">MSU_0010</name>
</gene>
<dbReference type="InterPro" id="IPR001623">
    <property type="entry name" value="DnaJ_domain"/>
</dbReference>
<organism evidence="3 4">
    <name type="scientific">Mycoplasma suis (strain Illinois)</name>
    <dbReference type="NCBI Taxonomy" id="768700"/>
    <lineage>
        <taxon>Bacteria</taxon>
        <taxon>Bacillati</taxon>
        <taxon>Mycoplasmatota</taxon>
        <taxon>Mollicutes</taxon>
        <taxon>Mycoplasmataceae</taxon>
        <taxon>Mycoplasma</taxon>
    </lineage>
</organism>
<evidence type="ECO:0000313" key="3">
    <source>
        <dbReference type="EMBL" id="ADX97560.1"/>
    </source>
</evidence>
<dbReference type="Proteomes" id="UP000007484">
    <property type="component" value="Chromosome"/>
</dbReference>
<dbReference type="AlphaFoldDB" id="F0QPZ0"/>
<accession>F0QPZ0</accession>
<dbReference type="RefSeq" id="WP_013609545.1">
    <property type="nucleotide sequence ID" value="NC_015155.1"/>
</dbReference>
<dbReference type="InterPro" id="IPR036735">
    <property type="entry name" value="NGN_dom_sf"/>
</dbReference>
<evidence type="ECO:0000313" key="4">
    <source>
        <dbReference type="Proteomes" id="UP000007484"/>
    </source>
</evidence>
<proteinExistence type="predicted"/>
<dbReference type="HOGENOM" id="CLU_933262_0_0_14"/>
<reference evidence="3 4" key="1">
    <citation type="journal article" date="2011" name="J. Bacteriol.">
        <title>Complete genome sequences of two hemotropic Mycoplasmas, Mycoplasma haemofelis strain Ohio2 and Mycoplasma suis strain Illinois.</title>
        <authorList>
            <person name="Messick J.B."/>
            <person name="Santos A.P."/>
            <person name="Guimaraes A.M."/>
        </authorList>
    </citation>
    <scope>NUCLEOTIDE SEQUENCE [LARGE SCALE GENOMIC DNA]</scope>
    <source>
        <strain evidence="3 4">Illinois</strain>
    </source>
</reference>
<dbReference type="Gene3D" id="1.10.287.110">
    <property type="entry name" value="DnaJ domain"/>
    <property type="match status" value="1"/>
</dbReference>
<dbReference type="STRING" id="768700.MSU_0010"/>
<dbReference type="KEGG" id="mss:MSU_0010"/>
<protein>
    <recommendedName>
        <fullName evidence="1">Transcription termination/antitermination protein NusG</fullName>
    </recommendedName>
</protein>
<feature type="domain" description="J" evidence="2">
    <location>
        <begin position="6"/>
        <end position="70"/>
    </location>
</feature>
<dbReference type="SUPFAM" id="SSF82679">
    <property type="entry name" value="N-utilization substance G protein NusG, N-terminal domain"/>
    <property type="match status" value="1"/>
</dbReference>
<dbReference type="CDD" id="cd06257">
    <property type="entry name" value="DnaJ"/>
    <property type="match status" value="1"/>
</dbReference>
<dbReference type="EMBL" id="CP002525">
    <property type="protein sequence ID" value="ADX97560.1"/>
    <property type="molecule type" value="Genomic_DNA"/>
</dbReference>
<evidence type="ECO:0000259" key="2">
    <source>
        <dbReference type="PROSITE" id="PS50076"/>
    </source>
</evidence>
<sequence>MSINTEYYKILNLSENASIAEIEESYEKLSDQVHAGKGSREIKNIRLEQLRKAYSSLIEFKMEAEDEKLGLTSSFRWYVARSYIANEDKLIESLWDKIRQHKMVDSVKEIVSFKETVIDEGEEIFPDSAELPKLAFKNSKTTIWVKLKNGNFRKIRLRVKRPFKCFIFFNMLNDLDVFVKINSWALGLSFLEFPNLKVISEEEIKEMKGKVSDEIPDLNEYIGEKGYEIVSGSVSKHVNESASVYMRDEEDDEEGVHLIEKEEKFAGEVKEEEYSYGPTDRTRENIVIEKLKANDFVYVSEMGTKGVVLSVDVKQRIVTVNINLFGRNQTIKCKPEQLKEF</sequence>
<keyword evidence="4" id="KW-1185">Reference proteome</keyword>
<dbReference type="SUPFAM" id="SSF46565">
    <property type="entry name" value="Chaperone J-domain"/>
    <property type="match status" value="1"/>
</dbReference>
<evidence type="ECO:0000256" key="1">
    <source>
        <dbReference type="NCBIfam" id="TIGR01956"/>
    </source>
</evidence>
<dbReference type="NCBIfam" id="TIGR01956">
    <property type="entry name" value="NusG_myco"/>
    <property type="match status" value="1"/>
</dbReference>
<dbReference type="PROSITE" id="PS50076">
    <property type="entry name" value="DNAJ_2"/>
    <property type="match status" value="1"/>
</dbReference>
<dbReference type="InterPro" id="IPR010216">
    <property type="entry name" value="Transcrpt_antiterm_NusG_myco"/>
</dbReference>